<evidence type="ECO:0000313" key="1">
    <source>
        <dbReference type="EMBL" id="OGM21018.1"/>
    </source>
</evidence>
<organism evidence="1 2">
    <name type="scientific">Candidatus Woesebacteria bacterium RIFCSPHIGHO2_01_FULL_38_9</name>
    <dbReference type="NCBI Taxonomy" id="1802492"/>
    <lineage>
        <taxon>Bacteria</taxon>
        <taxon>Candidatus Woeseibacteriota</taxon>
    </lineage>
</organism>
<evidence type="ECO:0008006" key="3">
    <source>
        <dbReference type="Google" id="ProtNLM"/>
    </source>
</evidence>
<accession>A0A1F7Y2X8</accession>
<protein>
    <recommendedName>
        <fullName evidence="3">Haloacid dehalogenase</fullName>
    </recommendedName>
</protein>
<dbReference type="PRINTS" id="PR00413">
    <property type="entry name" value="HADHALOGNASE"/>
</dbReference>
<dbReference type="Pfam" id="PF00702">
    <property type="entry name" value="Hydrolase"/>
    <property type="match status" value="1"/>
</dbReference>
<dbReference type="EMBL" id="MGGE01000028">
    <property type="protein sequence ID" value="OGM21018.1"/>
    <property type="molecule type" value="Genomic_DNA"/>
</dbReference>
<dbReference type="InterPro" id="IPR006439">
    <property type="entry name" value="HAD-SF_hydro_IA"/>
</dbReference>
<proteinExistence type="predicted"/>
<evidence type="ECO:0000313" key="2">
    <source>
        <dbReference type="Proteomes" id="UP000178419"/>
    </source>
</evidence>
<dbReference type="AlphaFoldDB" id="A0A1F7Y2X8"/>
<dbReference type="InterPro" id="IPR023214">
    <property type="entry name" value="HAD_sf"/>
</dbReference>
<dbReference type="PANTHER" id="PTHR43611">
    <property type="entry name" value="ALPHA-D-GLUCOSE 1-PHOSPHATE PHOSPHATASE"/>
    <property type="match status" value="1"/>
</dbReference>
<sequence length="209" mass="24126">MISFVYFDLGGVVIQDFSGTNKWEELKKELGVTKKNYEDFEKLWSQYHDEINIDRDVDSLIPIFNKELGLKIPNNYSLLTDGFVNRFEKNKSIRPVIKEIQRVCKVGLLTNMYPGMFSAINKRGILPDINWEVIVDSTVVGYQKPDSEIYEIAERKANIKGSEILFIENTSKNIKAAESLGWQTFLYDSSNPNESSRNLMEFFLNNSTK</sequence>
<dbReference type="Proteomes" id="UP000178419">
    <property type="component" value="Unassembled WGS sequence"/>
</dbReference>
<dbReference type="NCBIfam" id="TIGR01509">
    <property type="entry name" value="HAD-SF-IA-v3"/>
    <property type="match status" value="1"/>
</dbReference>
<dbReference type="Gene3D" id="3.40.50.1000">
    <property type="entry name" value="HAD superfamily/HAD-like"/>
    <property type="match status" value="1"/>
</dbReference>
<reference evidence="1 2" key="1">
    <citation type="journal article" date="2016" name="Nat. Commun.">
        <title>Thousands of microbial genomes shed light on interconnected biogeochemical processes in an aquifer system.</title>
        <authorList>
            <person name="Anantharaman K."/>
            <person name="Brown C.T."/>
            <person name="Hug L.A."/>
            <person name="Sharon I."/>
            <person name="Castelle C.J."/>
            <person name="Probst A.J."/>
            <person name="Thomas B.C."/>
            <person name="Singh A."/>
            <person name="Wilkins M.J."/>
            <person name="Karaoz U."/>
            <person name="Brodie E.L."/>
            <person name="Williams K.H."/>
            <person name="Hubbard S.S."/>
            <person name="Banfield J.F."/>
        </authorList>
    </citation>
    <scope>NUCLEOTIDE SEQUENCE [LARGE SCALE GENOMIC DNA]</scope>
</reference>
<gene>
    <name evidence="1" type="ORF">A2714_01585</name>
</gene>
<comment type="caution">
    <text evidence="1">The sequence shown here is derived from an EMBL/GenBank/DDBJ whole genome shotgun (WGS) entry which is preliminary data.</text>
</comment>
<name>A0A1F7Y2X8_9BACT</name>
<dbReference type="InterPro" id="IPR036412">
    <property type="entry name" value="HAD-like_sf"/>
</dbReference>
<dbReference type="PANTHER" id="PTHR43611:SF3">
    <property type="entry name" value="FLAVIN MONONUCLEOTIDE HYDROLASE 1, CHLOROPLATIC"/>
    <property type="match status" value="1"/>
</dbReference>
<dbReference type="SFLD" id="SFLDG01129">
    <property type="entry name" value="C1.5:_HAD__Beta-PGM__Phosphata"/>
    <property type="match status" value="1"/>
</dbReference>
<dbReference type="SUPFAM" id="SSF56784">
    <property type="entry name" value="HAD-like"/>
    <property type="match status" value="1"/>
</dbReference>
<dbReference type="SFLD" id="SFLDS00003">
    <property type="entry name" value="Haloacid_Dehalogenase"/>
    <property type="match status" value="1"/>
</dbReference>